<evidence type="ECO:0000313" key="4">
    <source>
        <dbReference type="EMBL" id="HIU03262.1"/>
    </source>
</evidence>
<dbReference type="AlphaFoldDB" id="A0A9D1HJH4"/>
<dbReference type="EMBL" id="DVLT01000051">
    <property type="protein sequence ID" value="HIU03262.1"/>
    <property type="molecule type" value="Genomic_DNA"/>
</dbReference>
<dbReference type="PANTHER" id="PTHR33495:SF2">
    <property type="entry name" value="ANTI-SIGMA FACTOR ANTAGONIST TM_1081-RELATED"/>
    <property type="match status" value="1"/>
</dbReference>
<dbReference type="InterPro" id="IPR002645">
    <property type="entry name" value="STAS_dom"/>
</dbReference>
<dbReference type="Gene3D" id="3.30.750.24">
    <property type="entry name" value="STAS domain"/>
    <property type="match status" value="1"/>
</dbReference>
<reference evidence="4" key="2">
    <citation type="journal article" date="2021" name="PeerJ">
        <title>Extensive microbial diversity within the chicken gut microbiome revealed by metagenomics and culture.</title>
        <authorList>
            <person name="Gilroy R."/>
            <person name="Ravi A."/>
            <person name="Getino M."/>
            <person name="Pursley I."/>
            <person name="Horton D.L."/>
            <person name="Alikhan N.F."/>
            <person name="Baker D."/>
            <person name="Gharbi K."/>
            <person name="Hall N."/>
            <person name="Watson M."/>
            <person name="Adriaenssens E.M."/>
            <person name="Foster-Nyarko E."/>
            <person name="Jarju S."/>
            <person name="Secka A."/>
            <person name="Antonio M."/>
            <person name="Oren A."/>
            <person name="Chaudhuri R.R."/>
            <person name="La Ragione R."/>
            <person name="Hildebrand F."/>
            <person name="Pallen M.J."/>
        </authorList>
    </citation>
    <scope>NUCLEOTIDE SEQUENCE</scope>
    <source>
        <strain evidence="4">CHK187-14744</strain>
    </source>
</reference>
<dbReference type="CDD" id="cd07043">
    <property type="entry name" value="STAS_anti-anti-sigma_factors"/>
    <property type="match status" value="1"/>
</dbReference>
<accession>A0A9D1HJH4</accession>
<name>A0A9D1HJH4_9FIRM</name>
<comment type="similarity">
    <text evidence="1 2">Belongs to the anti-sigma-factor antagonist family.</text>
</comment>
<gene>
    <name evidence="4" type="ORF">IAB63_08430</name>
</gene>
<feature type="domain" description="STAS" evidence="3">
    <location>
        <begin position="12"/>
        <end position="111"/>
    </location>
</feature>
<dbReference type="InterPro" id="IPR036513">
    <property type="entry name" value="STAS_dom_sf"/>
</dbReference>
<dbReference type="SUPFAM" id="SSF52091">
    <property type="entry name" value="SpoIIaa-like"/>
    <property type="match status" value="1"/>
</dbReference>
<proteinExistence type="inferred from homology"/>
<dbReference type="GO" id="GO:0043856">
    <property type="term" value="F:anti-sigma factor antagonist activity"/>
    <property type="evidence" value="ECO:0007669"/>
    <property type="project" value="InterPro"/>
</dbReference>
<dbReference type="InterPro" id="IPR003658">
    <property type="entry name" value="Anti-sigma_ant"/>
</dbReference>
<evidence type="ECO:0000313" key="5">
    <source>
        <dbReference type="Proteomes" id="UP000824164"/>
    </source>
</evidence>
<sequence>MGDSYQIQGTCLVVDVPEELDHHQAEQIRQETERIRRSRPIRHLIFNFSDTSFMDSSGVGMLINRYRELSSLGGSVAAAAVHPGVKKLFMVSGLYKIIPFYPDVKTAVSELWEE</sequence>
<comment type="caution">
    <text evidence="4">The sequence shown here is derived from an EMBL/GenBank/DDBJ whole genome shotgun (WGS) entry which is preliminary data.</text>
</comment>
<dbReference type="Proteomes" id="UP000824164">
    <property type="component" value="Unassembled WGS sequence"/>
</dbReference>
<organism evidence="4 5">
    <name type="scientific">Candidatus Onthocola gallistercoris</name>
    <dbReference type="NCBI Taxonomy" id="2840876"/>
    <lineage>
        <taxon>Bacteria</taxon>
        <taxon>Bacillati</taxon>
        <taxon>Bacillota</taxon>
        <taxon>Bacilli</taxon>
        <taxon>Candidatus Onthocola</taxon>
    </lineage>
</organism>
<dbReference type="PROSITE" id="PS50801">
    <property type="entry name" value="STAS"/>
    <property type="match status" value="1"/>
</dbReference>
<protein>
    <recommendedName>
        <fullName evidence="2">Anti-sigma factor antagonist</fullName>
    </recommendedName>
</protein>
<evidence type="ECO:0000259" key="3">
    <source>
        <dbReference type="PROSITE" id="PS50801"/>
    </source>
</evidence>
<dbReference type="PANTHER" id="PTHR33495">
    <property type="entry name" value="ANTI-SIGMA FACTOR ANTAGONIST TM_1081-RELATED-RELATED"/>
    <property type="match status" value="1"/>
</dbReference>
<dbReference type="Pfam" id="PF01740">
    <property type="entry name" value="STAS"/>
    <property type="match status" value="1"/>
</dbReference>
<reference evidence="4" key="1">
    <citation type="submission" date="2020-10" db="EMBL/GenBank/DDBJ databases">
        <authorList>
            <person name="Gilroy R."/>
        </authorList>
    </citation>
    <scope>NUCLEOTIDE SEQUENCE</scope>
    <source>
        <strain evidence="4">CHK187-14744</strain>
    </source>
</reference>
<evidence type="ECO:0000256" key="2">
    <source>
        <dbReference type="RuleBase" id="RU003749"/>
    </source>
</evidence>
<evidence type="ECO:0000256" key="1">
    <source>
        <dbReference type="ARBA" id="ARBA00009013"/>
    </source>
</evidence>
<dbReference type="NCBIfam" id="TIGR00377">
    <property type="entry name" value="ant_ant_sig"/>
    <property type="match status" value="1"/>
</dbReference>